<evidence type="ECO:0000256" key="9">
    <source>
        <dbReference type="ARBA" id="ARBA00023203"/>
    </source>
</evidence>
<evidence type="ECO:0000256" key="4">
    <source>
        <dbReference type="ARBA" id="ARBA00022692"/>
    </source>
</evidence>
<organism evidence="17 18">
    <name type="scientific">Parastrongyloides trichosuri</name>
    <name type="common">Possum-specific nematode worm</name>
    <dbReference type="NCBI Taxonomy" id="131310"/>
    <lineage>
        <taxon>Eukaryota</taxon>
        <taxon>Metazoa</taxon>
        <taxon>Ecdysozoa</taxon>
        <taxon>Nematoda</taxon>
        <taxon>Chromadorea</taxon>
        <taxon>Rhabditida</taxon>
        <taxon>Tylenchina</taxon>
        <taxon>Panagrolaimomorpha</taxon>
        <taxon>Strongyloidoidea</taxon>
        <taxon>Strongyloididae</taxon>
        <taxon>Parastrongyloides</taxon>
    </lineage>
</organism>
<keyword evidence="8 15" id="KW-0472">Membrane</keyword>
<dbReference type="Proteomes" id="UP000038045">
    <property type="component" value="Unplaced"/>
</dbReference>
<feature type="region of interest" description="Disordered" evidence="14">
    <location>
        <begin position="819"/>
        <end position="850"/>
    </location>
</feature>
<evidence type="ECO:0000256" key="1">
    <source>
        <dbReference type="ARBA" id="ARBA00004245"/>
    </source>
</evidence>
<reference evidence="18" key="1">
    <citation type="submission" date="2017-02" db="UniProtKB">
        <authorList>
            <consortium name="WormBaseParasite"/>
        </authorList>
    </citation>
    <scope>IDENTIFICATION</scope>
</reference>
<keyword evidence="6 15" id="KW-1133">Transmembrane helix</keyword>
<keyword evidence="5" id="KW-0677">Repeat</keyword>
<feature type="domain" description="Calponin-homology (CH)" evidence="16">
    <location>
        <begin position="25"/>
        <end position="132"/>
    </location>
</feature>
<keyword evidence="17" id="KW-1185">Reference proteome</keyword>
<evidence type="ECO:0000256" key="2">
    <source>
        <dbReference type="ARBA" id="ARBA00004528"/>
    </source>
</evidence>
<dbReference type="PROSITE" id="PS00020">
    <property type="entry name" value="ACTININ_2"/>
    <property type="match status" value="1"/>
</dbReference>
<evidence type="ECO:0000256" key="14">
    <source>
        <dbReference type="SAM" id="MobiDB-lite"/>
    </source>
</evidence>
<evidence type="ECO:0000256" key="12">
    <source>
        <dbReference type="ARBA" id="ARBA00060457"/>
    </source>
</evidence>
<dbReference type="PROSITE" id="PS50021">
    <property type="entry name" value="CH"/>
    <property type="match status" value="2"/>
</dbReference>
<dbReference type="STRING" id="131310.A0A0N4Z7F1"/>
<evidence type="ECO:0000256" key="6">
    <source>
        <dbReference type="ARBA" id="ARBA00022989"/>
    </source>
</evidence>
<sequence>MDFLKSFGHSEKSLRKKDIQKEINERQRKTYTRWINDVLEKVNSEKRVQNLYDDLKDGIILADIIYAFTFKKLKLNVPKNNSKGVISSNLSIVLDALKDEGIYLVNINGSDIMEGKPKIVLGLVWKMILHYYIGRNVMHHQELSLSDCDKSFSSLDSGSITSFESNNASPRITRKFKNAVLSPFHNKKKEMKKKIVERNQLNNIIKAWLKKEIFMPNGIEINNFNKDWADGVAFMALVHKFLPKLVDMDAVKKSPPKKNITEAFELAERYLGIKQLLDVDDVIYSPPEESSVLMYVSQFMKNDLKPIYEDDEMSEDIKSVEDTETYQSQESLGSVRNVEKIIDENLLDGSIDDSLILDKQINVGGPLSTVSEESCEDMSMESLNDIKRMYNSKENIFRENCETYQLECAREPANTSLLSSITNDSVFERINEEVKKDVLVERENNDANIDSLDIEKDPPSDDIFVESYDRGLENIYSSIFGDGISEENRENTIADCNEESATKYVNYFSSSLGPSFEVDVKNMSDVDSSSDSSSDECEVIECCIDDMSPTEKNKSFFDESNESEMSSETIIESNQMINMEVVDIVNHLVDVVVDKEDEEKAVKCIDDIVFNNDSDIVYETDEDDMPLEESNDLEILNKSNIIPVESLADVMVTSNDNKSLGEGWEEVECLDESFKGTGTSPLVSLLLSPLGKLYEMMNDSGPGDDYVDTLNEQHTNKIPVGEEVIVEEHRHEDFEDDNLTEHILDDVESIKSLTEMIASDINHACGYEENESESVDGSDILDIALTKQIEELANVVNEMSEAIDSAYKDKENLCDKKDIDSLNDTETPEYIHSDASSTATSNSSGSSNECVDEKGIIDTIMSYDPIENVAELRFRKHGDIIKEENLVNESLHIKVGESCIEKSEGRKKSKNNVSFTPYLILIVILTILISTLAYLTFDCSTGCSNNCSGRPPLIGCLSIKLHLRRLRDHVPF</sequence>
<evidence type="ECO:0000256" key="15">
    <source>
        <dbReference type="SAM" id="Phobius"/>
    </source>
</evidence>
<feature type="domain" description="Calponin-homology (CH)" evidence="16">
    <location>
        <begin position="199"/>
        <end position="304"/>
    </location>
</feature>
<dbReference type="GO" id="GO:0005856">
    <property type="term" value="C:cytoskeleton"/>
    <property type="evidence" value="ECO:0007669"/>
    <property type="project" value="UniProtKB-SubCell"/>
</dbReference>
<evidence type="ECO:0000256" key="7">
    <source>
        <dbReference type="ARBA" id="ARBA00023054"/>
    </source>
</evidence>
<evidence type="ECO:0000256" key="8">
    <source>
        <dbReference type="ARBA" id="ARBA00023136"/>
    </source>
</evidence>
<evidence type="ECO:0000313" key="18">
    <source>
        <dbReference type="WBParaSite" id="PTRK_0000310200.1"/>
    </source>
</evidence>
<dbReference type="AlphaFoldDB" id="A0A0N4Z7F1"/>
<dbReference type="SMART" id="SM00033">
    <property type="entry name" value="CH"/>
    <property type="match status" value="2"/>
</dbReference>
<dbReference type="InterPro" id="IPR001715">
    <property type="entry name" value="CH_dom"/>
</dbReference>
<dbReference type="InterPro" id="IPR001589">
    <property type="entry name" value="Actinin_actin-bd_CS"/>
</dbReference>
<evidence type="ECO:0000256" key="10">
    <source>
        <dbReference type="ARBA" id="ARBA00023212"/>
    </source>
</evidence>
<proteinExistence type="predicted"/>
<dbReference type="Pfam" id="PF00307">
    <property type="entry name" value="CH"/>
    <property type="match status" value="2"/>
</dbReference>
<comment type="subcellular location">
    <subcellularLocation>
        <location evidence="1">Cytoplasm</location>
        <location evidence="1">Cytoskeleton</location>
    </subcellularLocation>
    <subcellularLocation>
        <location evidence="12">Endomembrane system</location>
        <topology evidence="12">Single-pass type IV membrane protein</topology>
        <orientation evidence="12">Cytoplasmic side</orientation>
    </subcellularLocation>
    <subcellularLocation>
        <location evidence="2">Nucleus membrane</location>
        <topology evidence="2">Single-pass membrane protein</topology>
        <orientation evidence="2">Cytoplasmic side</orientation>
    </subcellularLocation>
    <subcellularLocation>
        <location evidence="13">Nucleus membrane</location>
        <topology evidence="13">Single-pass type IV membrane protein</topology>
    </subcellularLocation>
</comment>
<keyword evidence="10" id="KW-0206">Cytoskeleton</keyword>
<feature type="transmembrane region" description="Helical" evidence="15">
    <location>
        <begin position="915"/>
        <end position="937"/>
    </location>
</feature>
<keyword evidence="9" id="KW-0009">Actin-binding</keyword>
<keyword evidence="3" id="KW-0963">Cytoplasm</keyword>
<feature type="compositionally biased region" description="Low complexity" evidence="14">
    <location>
        <begin position="833"/>
        <end position="848"/>
    </location>
</feature>
<protein>
    <submittedName>
        <fullName evidence="18">Calponin-homology (CH) domain-containing protein</fullName>
    </submittedName>
</protein>
<dbReference type="GO" id="GO:0031965">
    <property type="term" value="C:nuclear membrane"/>
    <property type="evidence" value="ECO:0007669"/>
    <property type="project" value="UniProtKB-SubCell"/>
</dbReference>
<accession>A0A0N4Z7F1</accession>
<dbReference type="FunFam" id="1.10.418.10:FF:000099">
    <property type="entry name" value="Nuclear anchorage protein 1"/>
    <property type="match status" value="1"/>
</dbReference>
<evidence type="ECO:0000259" key="16">
    <source>
        <dbReference type="PROSITE" id="PS50021"/>
    </source>
</evidence>
<dbReference type="SUPFAM" id="SSF47576">
    <property type="entry name" value="Calponin-homology domain, CH-domain"/>
    <property type="match status" value="1"/>
</dbReference>
<keyword evidence="4 15" id="KW-0812">Transmembrane</keyword>
<evidence type="ECO:0000256" key="13">
    <source>
        <dbReference type="ARBA" id="ARBA00060498"/>
    </source>
</evidence>
<dbReference type="WBParaSite" id="PTRK_0000310200.1">
    <property type="protein sequence ID" value="PTRK_0000310200.1"/>
    <property type="gene ID" value="PTRK_0000310200"/>
</dbReference>
<evidence type="ECO:0000313" key="17">
    <source>
        <dbReference type="Proteomes" id="UP000038045"/>
    </source>
</evidence>
<dbReference type="PROSITE" id="PS00019">
    <property type="entry name" value="ACTININ_1"/>
    <property type="match status" value="1"/>
</dbReference>
<evidence type="ECO:0000256" key="11">
    <source>
        <dbReference type="ARBA" id="ARBA00023242"/>
    </source>
</evidence>
<evidence type="ECO:0000256" key="5">
    <source>
        <dbReference type="ARBA" id="ARBA00022737"/>
    </source>
</evidence>
<evidence type="ECO:0000256" key="3">
    <source>
        <dbReference type="ARBA" id="ARBA00022490"/>
    </source>
</evidence>
<dbReference type="InterPro" id="IPR036872">
    <property type="entry name" value="CH_dom_sf"/>
</dbReference>
<keyword evidence="7" id="KW-0175">Coiled coil</keyword>
<name>A0A0N4Z7F1_PARTI</name>
<dbReference type="GO" id="GO:0003779">
    <property type="term" value="F:actin binding"/>
    <property type="evidence" value="ECO:0007669"/>
    <property type="project" value="UniProtKB-KW"/>
</dbReference>
<dbReference type="GO" id="GO:0005737">
    <property type="term" value="C:cytoplasm"/>
    <property type="evidence" value="ECO:0007669"/>
    <property type="project" value="UniProtKB-ARBA"/>
</dbReference>
<dbReference type="PANTHER" id="PTHR11915">
    <property type="entry name" value="SPECTRIN/FILAMIN RELATED CYTOSKELETAL PROTEIN"/>
    <property type="match status" value="1"/>
</dbReference>
<dbReference type="Gene3D" id="1.10.418.10">
    <property type="entry name" value="Calponin-like domain"/>
    <property type="match status" value="2"/>
</dbReference>
<keyword evidence="11" id="KW-0539">Nucleus</keyword>